<name>A0A512MEW4_9BACT</name>
<dbReference type="InterPro" id="IPR008756">
    <property type="entry name" value="Peptidase_M56"/>
</dbReference>
<evidence type="ECO:0000259" key="2">
    <source>
        <dbReference type="Pfam" id="PF05569"/>
    </source>
</evidence>
<feature type="domain" description="Peptidase M56" evidence="2">
    <location>
        <begin position="70"/>
        <end position="271"/>
    </location>
</feature>
<keyword evidence="1" id="KW-0472">Membrane</keyword>
<keyword evidence="4" id="KW-1185">Reference proteome</keyword>
<reference evidence="3 4" key="1">
    <citation type="submission" date="2019-07" db="EMBL/GenBank/DDBJ databases">
        <title>Whole genome shotgun sequence of Brevifollis gellanilyticus NBRC 108608.</title>
        <authorList>
            <person name="Hosoyama A."/>
            <person name="Uohara A."/>
            <person name="Ohji S."/>
            <person name="Ichikawa N."/>
        </authorList>
    </citation>
    <scope>NUCLEOTIDE SEQUENCE [LARGE SCALE GENOMIC DNA]</scope>
    <source>
        <strain evidence="3 4">NBRC 108608</strain>
    </source>
</reference>
<comment type="caution">
    <text evidence="3">The sequence shown here is derived from an EMBL/GenBank/DDBJ whole genome shotgun (WGS) entry which is preliminary data.</text>
</comment>
<proteinExistence type="predicted"/>
<keyword evidence="1" id="KW-1133">Transmembrane helix</keyword>
<dbReference type="OrthoDB" id="180557at2"/>
<evidence type="ECO:0000313" key="4">
    <source>
        <dbReference type="Proteomes" id="UP000321577"/>
    </source>
</evidence>
<dbReference type="CDD" id="cd07341">
    <property type="entry name" value="M56_BlaR1_MecR1_like"/>
    <property type="match status" value="1"/>
</dbReference>
<dbReference type="Pfam" id="PF05569">
    <property type="entry name" value="Peptidase_M56"/>
    <property type="match status" value="1"/>
</dbReference>
<accession>A0A512MEW4</accession>
<gene>
    <name evidence="3" type="ORF">BGE01nite_45750</name>
</gene>
<dbReference type="Proteomes" id="UP000321577">
    <property type="component" value="Unassembled WGS sequence"/>
</dbReference>
<dbReference type="RefSeq" id="WP_146854022.1">
    <property type="nucleotide sequence ID" value="NZ_BKAG01000045.1"/>
</dbReference>
<dbReference type="PANTHER" id="PTHR34978:SF3">
    <property type="entry name" value="SLR0241 PROTEIN"/>
    <property type="match status" value="1"/>
</dbReference>
<dbReference type="PANTHER" id="PTHR34978">
    <property type="entry name" value="POSSIBLE SENSOR-TRANSDUCER PROTEIN BLAR"/>
    <property type="match status" value="1"/>
</dbReference>
<dbReference type="EMBL" id="BKAG01000045">
    <property type="protein sequence ID" value="GEP45284.1"/>
    <property type="molecule type" value="Genomic_DNA"/>
</dbReference>
<feature type="transmembrane region" description="Helical" evidence="1">
    <location>
        <begin position="6"/>
        <end position="29"/>
    </location>
</feature>
<dbReference type="AlphaFoldDB" id="A0A512MEW4"/>
<evidence type="ECO:0000256" key="1">
    <source>
        <dbReference type="SAM" id="Phobius"/>
    </source>
</evidence>
<protein>
    <recommendedName>
        <fullName evidence="2">Peptidase M56 domain-containing protein</fullName>
    </recommendedName>
</protein>
<feature type="transmembrane region" description="Helical" evidence="1">
    <location>
        <begin position="36"/>
        <end position="53"/>
    </location>
</feature>
<dbReference type="InterPro" id="IPR052173">
    <property type="entry name" value="Beta-lactam_resp_regulator"/>
</dbReference>
<feature type="transmembrane region" description="Helical" evidence="1">
    <location>
        <begin position="116"/>
        <end position="134"/>
    </location>
</feature>
<organism evidence="3 4">
    <name type="scientific">Brevifollis gellanilyticus</name>
    <dbReference type="NCBI Taxonomy" id="748831"/>
    <lineage>
        <taxon>Bacteria</taxon>
        <taxon>Pseudomonadati</taxon>
        <taxon>Verrucomicrobiota</taxon>
        <taxon>Verrucomicrobiia</taxon>
        <taxon>Verrucomicrobiales</taxon>
        <taxon>Verrucomicrobiaceae</taxon>
    </lineage>
</organism>
<sequence>MNADSVFLINFALHSLILGSAGWGVTLLLRDPLCRSAAAGIALAFCVIGPSVISEWSYPYMGKAPLLTAVRETLETDWRIVVPAVESTTAAKPVTASPVSSPMPKPAWSIDDLVHALRYLFWIGLITLLLRHFWRTARVLRWSLTLRRPNEMEVSSLPSGMDASRLRVFEREGSPCAVGWLRPVIAVPASAFQTLTSTEWRWMMGHEQEHLRMGDTLHSWIQECLRAFLWWNPFAHLLMECHARAREEVCDAAALRHSESRDHRAYADFLLM</sequence>
<keyword evidence="1" id="KW-0812">Transmembrane</keyword>
<evidence type="ECO:0000313" key="3">
    <source>
        <dbReference type="EMBL" id="GEP45284.1"/>
    </source>
</evidence>